<evidence type="ECO:0000256" key="1">
    <source>
        <dbReference type="ARBA" id="ARBA00009865"/>
    </source>
</evidence>
<dbReference type="InterPro" id="IPR006710">
    <property type="entry name" value="Glyco_hydro_43"/>
</dbReference>
<dbReference type="InterPro" id="IPR041542">
    <property type="entry name" value="GH43_C2"/>
</dbReference>
<dbReference type="Gene3D" id="2.115.10.20">
    <property type="entry name" value="Glycosyl hydrolase domain, family 43"/>
    <property type="match status" value="1"/>
</dbReference>
<evidence type="ECO:0000313" key="10">
    <source>
        <dbReference type="Proteomes" id="UP000319263"/>
    </source>
</evidence>
<evidence type="ECO:0000259" key="8">
    <source>
        <dbReference type="Pfam" id="PF17851"/>
    </source>
</evidence>
<feature type="active site" description="Proton acceptor" evidence="4">
    <location>
        <position position="62"/>
    </location>
</feature>
<dbReference type="PANTHER" id="PTHR42812:SF12">
    <property type="entry name" value="BETA-XYLOSIDASE-RELATED"/>
    <property type="match status" value="1"/>
</dbReference>
<dbReference type="Pfam" id="PF04616">
    <property type="entry name" value="Glyco_hydro_43"/>
    <property type="match status" value="1"/>
</dbReference>
<reference evidence="9 10" key="1">
    <citation type="submission" date="2019-07" db="EMBL/GenBank/DDBJ databases">
        <title>Microlunatus dokdonensis sp. nov. isolated from the rhizospheric soil of the wild plant Elymus tsukushiensis.</title>
        <authorList>
            <person name="Ghim S.-Y."/>
            <person name="Hwang Y.-J."/>
            <person name="Son J.-S."/>
            <person name="Shin J.-H."/>
        </authorList>
    </citation>
    <scope>NUCLEOTIDE SEQUENCE [LARGE SCALE GENOMIC DNA]</scope>
    <source>
        <strain evidence="9 10">KUDC0627</strain>
    </source>
</reference>
<evidence type="ECO:0000256" key="2">
    <source>
        <dbReference type="ARBA" id="ARBA00022801"/>
    </source>
</evidence>
<dbReference type="CDD" id="cd18616">
    <property type="entry name" value="GH43_ABN-like"/>
    <property type="match status" value="1"/>
</dbReference>
<dbReference type="SUPFAM" id="SSF49899">
    <property type="entry name" value="Concanavalin A-like lectins/glucanases"/>
    <property type="match status" value="1"/>
</dbReference>
<dbReference type="Proteomes" id="UP000319263">
    <property type="component" value="Chromosome"/>
</dbReference>
<dbReference type="InterPro" id="IPR023296">
    <property type="entry name" value="Glyco_hydro_beta-prop_sf"/>
</dbReference>
<keyword evidence="10" id="KW-1185">Reference proteome</keyword>
<dbReference type="GO" id="GO:0004553">
    <property type="term" value="F:hydrolase activity, hydrolyzing O-glycosyl compounds"/>
    <property type="evidence" value="ECO:0007669"/>
    <property type="project" value="InterPro"/>
</dbReference>
<accession>A0A516Q2H6</accession>
<dbReference type="PANTHER" id="PTHR42812">
    <property type="entry name" value="BETA-XYLOSIDASE"/>
    <property type="match status" value="1"/>
</dbReference>
<evidence type="ECO:0000313" key="9">
    <source>
        <dbReference type="EMBL" id="QDP97411.1"/>
    </source>
</evidence>
<dbReference type="RefSeq" id="WP_143987370.1">
    <property type="nucleotide sequence ID" value="NZ_CP041692.1"/>
</dbReference>
<feature type="site" description="Important for catalytic activity, responsible for pKa modulation of the active site Glu and correct orientation of both the proton donor and substrate" evidence="5">
    <location>
        <position position="191"/>
    </location>
</feature>
<keyword evidence="7" id="KW-0732">Signal</keyword>
<keyword evidence="2 9" id="KW-0378">Hydrolase</keyword>
<comment type="similarity">
    <text evidence="1">Belongs to the glycosyl hydrolase 43 family.</text>
</comment>
<organism evidence="9 10">
    <name type="scientific">Microlunatus elymi</name>
    <dbReference type="NCBI Taxonomy" id="2596828"/>
    <lineage>
        <taxon>Bacteria</taxon>
        <taxon>Bacillati</taxon>
        <taxon>Actinomycetota</taxon>
        <taxon>Actinomycetes</taxon>
        <taxon>Propionibacteriales</taxon>
        <taxon>Propionibacteriaceae</taxon>
        <taxon>Microlunatus</taxon>
    </lineage>
</organism>
<evidence type="ECO:0000256" key="5">
    <source>
        <dbReference type="PIRSR" id="PIRSR606710-2"/>
    </source>
</evidence>
<feature type="chain" id="PRO_5021893199" evidence="7">
    <location>
        <begin position="31"/>
        <end position="605"/>
    </location>
</feature>
<proteinExistence type="inferred from homology"/>
<dbReference type="EMBL" id="CP041692">
    <property type="protein sequence ID" value="QDP97411.1"/>
    <property type="molecule type" value="Genomic_DNA"/>
</dbReference>
<dbReference type="KEGG" id="mik:FOE78_17105"/>
<evidence type="ECO:0000256" key="4">
    <source>
        <dbReference type="PIRSR" id="PIRSR606710-1"/>
    </source>
</evidence>
<gene>
    <name evidence="9" type="ORF">FOE78_17105</name>
</gene>
<dbReference type="InterPro" id="IPR013320">
    <property type="entry name" value="ConA-like_dom_sf"/>
</dbReference>
<keyword evidence="3" id="KW-0326">Glycosidase</keyword>
<dbReference type="Pfam" id="PF17851">
    <property type="entry name" value="GH43_C2"/>
    <property type="match status" value="1"/>
</dbReference>
<feature type="active site" description="Proton donor" evidence="4">
    <location>
        <position position="239"/>
    </location>
</feature>
<dbReference type="OrthoDB" id="9801455at2"/>
<feature type="region of interest" description="Disordered" evidence="6">
    <location>
        <begin position="165"/>
        <end position="191"/>
    </location>
</feature>
<evidence type="ECO:0000256" key="7">
    <source>
        <dbReference type="SAM" id="SignalP"/>
    </source>
</evidence>
<sequence>MKPRRLPAALVAALTLAASLLIGTGQPASANPAGGGRPTPAAYTNPMQLDLPGGFTAASCADPDVIRDGRTWYLYCTTDRASDDTNAPDIGLIPIYRSTDLEHWTYVTAALPAIPSYAAAGAGMWAPDINYVDGRYRLYFAVSDTNLPGGGSAVGVATADSPTGPFTVSQQPVVAPSDIPGNPGSKRSTIDPELVRDHGRSYLFYGGFGGGLSSRVLSADGLSTDPSSQQQIAIDNRYEGAKVVRHGGWWYLMASSTNCCNGPLTGYTVFAARSKNVLGPYLDRHGRSVLDSQVGGTVVVAQNGNRWVGVGHNTMITDFAGQDWMIYHGIDRNDPYYRGAPGYTKRPGLIDPVDWIGGWPEVNAGAGPSDTLHAGPVAQPGERATYHARPVRDVRPGRPIGSLSDEFNSTSLGSQWSWIRQPDPSSYALRNGKLIWDTQSGDLHPPTDNLPAVLTEPAPAGPYVVETKVAMSWPASGCCQNYVQGGLVIYNDDGNYIKLASVSIWNTRQTEIGKNVYPQPSGYPNYGNGVIGPVGRTYTYLRLVRGTAGDLDTYTGYSSPDGLHWDKGATWTQQRSDDTKIGLVSMAGAGFTSTFDYVRVSRPSG</sequence>
<dbReference type="AlphaFoldDB" id="A0A516Q2H6"/>
<name>A0A516Q2H6_9ACTN</name>
<feature type="signal peptide" evidence="7">
    <location>
        <begin position="1"/>
        <end position="30"/>
    </location>
</feature>
<dbReference type="GO" id="GO:0005975">
    <property type="term" value="P:carbohydrate metabolic process"/>
    <property type="evidence" value="ECO:0007669"/>
    <property type="project" value="InterPro"/>
</dbReference>
<evidence type="ECO:0000256" key="3">
    <source>
        <dbReference type="ARBA" id="ARBA00023295"/>
    </source>
</evidence>
<dbReference type="Gene3D" id="2.60.120.200">
    <property type="match status" value="1"/>
</dbReference>
<evidence type="ECO:0000256" key="6">
    <source>
        <dbReference type="SAM" id="MobiDB-lite"/>
    </source>
</evidence>
<dbReference type="InterPro" id="IPR051795">
    <property type="entry name" value="Glycosyl_Hydrlase_43"/>
</dbReference>
<feature type="domain" description="Beta-xylosidase C-terminal Concanavalin A-like" evidence="8">
    <location>
        <begin position="404"/>
        <end position="501"/>
    </location>
</feature>
<protein>
    <submittedName>
        <fullName evidence="9">Family 43 glycosylhydrolase</fullName>
    </submittedName>
</protein>
<dbReference type="SUPFAM" id="SSF75005">
    <property type="entry name" value="Arabinanase/levansucrase/invertase"/>
    <property type="match status" value="1"/>
</dbReference>